<dbReference type="SUPFAM" id="SSF55186">
    <property type="entry name" value="ThrRS/AlaRS common domain"/>
    <property type="match status" value="1"/>
</dbReference>
<dbReference type="Gene3D" id="3.40.50.300">
    <property type="entry name" value="P-loop containing nucleotide triphosphate hydrolases"/>
    <property type="match status" value="1"/>
</dbReference>
<sequence length="548" mass="63694">MFKVTIQNRTFELNEKTPILSLVDNPKNYFVAKVNNRLRELTYELCFDSNVELLTLSNNDAVKVYETSLRYLVALAFHNVYPDVAIKISYAISRSIQINFVGKDKIPSTMAVIQKVTEEMRRLVDLDLPFEKCVMTKEEAEKYYTETNQTSKIEALKYRKDKICHFYKCGDYLNYMYGYMVPSSGYLQKFLLSNYDGKIMVRYPRYEANGEIPPFKDEPLFCRELRNAHKWAKRCKAETVAKINAHVTNETYVDFINMNETKHNDMLHELGQAIASDIENIRLICIAGPSSSGKTTFSNRLRIELMALGITPLRISLDMYYKDKSQIPLDAEGKPDFEDIRALDIDLFNRHMVSLIDGEEVELPVYDFGTGRVQEGVKTKIDENTPIIIEGIHALNDHLSYAVPMHQKYKIYIAPQFQINLDNHNPISYTDIRLLRRIVRDKKYRGTSAEKTLEMWPSVRRGEFKWIYPYQEGCDFIFNSALTYELCVMKKYAMPALQEIKSDSAQYITANRLIKFLKYFVDMDDKFVPCNSLLREFIGGSCFAEVEE</sequence>
<evidence type="ECO:0000259" key="1">
    <source>
        <dbReference type="Pfam" id="PF00485"/>
    </source>
</evidence>
<dbReference type="InterPro" id="IPR006083">
    <property type="entry name" value="PRK/URK"/>
</dbReference>
<comment type="caution">
    <text evidence="2">The sequence shown here is derived from an EMBL/GenBank/DDBJ whole genome shotgun (WGS) entry which is preliminary data.</text>
</comment>
<dbReference type="Gene3D" id="3.30.980.10">
    <property type="entry name" value="Threonyl-trna Synthetase, Chain A, domain 2"/>
    <property type="match status" value="1"/>
</dbReference>
<protein>
    <submittedName>
        <fullName evidence="2">Nucleoside kinase</fullName>
    </submittedName>
</protein>
<reference evidence="2" key="1">
    <citation type="submission" date="2020-10" db="EMBL/GenBank/DDBJ databases">
        <authorList>
            <person name="Gilroy R."/>
        </authorList>
    </citation>
    <scope>NUCLEOTIDE SEQUENCE</scope>
    <source>
        <strain evidence="2">CHK121-14286</strain>
    </source>
</reference>
<dbReference type="InterPro" id="IPR018163">
    <property type="entry name" value="Thr/Ala-tRNA-synth_IIc_edit"/>
</dbReference>
<organism evidence="2 3">
    <name type="scientific">Candidatus Fimimonas gallinarum</name>
    <dbReference type="NCBI Taxonomy" id="2840821"/>
    <lineage>
        <taxon>Bacteria</taxon>
        <taxon>Pseudomonadati</taxon>
        <taxon>Myxococcota</taxon>
        <taxon>Myxococcia</taxon>
        <taxon>Myxococcales</taxon>
        <taxon>Cystobacterineae</taxon>
        <taxon>Myxococcaceae</taxon>
        <taxon>Myxococcaceae incertae sedis</taxon>
        <taxon>Candidatus Fimimonas</taxon>
    </lineage>
</organism>
<keyword evidence="2" id="KW-0418">Kinase</keyword>
<feature type="domain" description="Phosphoribulokinase/uridine kinase" evidence="1">
    <location>
        <begin position="283"/>
        <end position="481"/>
    </location>
</feature>
<evidence type="ECO:0000313" key="3">
    <source>
        <dbReference type="Proteomes" id="UP000824200"/>
    </source>
</evidence>
<dbReference type="EMBL" id="DVHL01000018">
    <property type="protein sequence ID" value="HIR65714.1"/>
    <property type="molecule type" value="Genomic_DNA"/>
</dbReference>
<dbReference type="Proteomes" id="UP000824200">
    <property type="component" value="Unassembled WGS sequence"/>
</dbReference>
<proteinExistence type="predicted"/>
<dbReference type="PANTHER" id="PTHR10285">
    <property type="entry name" value="URIDINE KINASE"/>
    <property type="match status" value="1"/>
</dbReference>
<evidence type="ECO:0000313" key="2">
    <source>
        <dbReference type="EMBL" id="HIR65714.1"/>
    </source>
</evidence>
<accession>A0A9D1E426</accession>
<dbReference type="PRINTS" id="PR00988">
    <property type="entry name" value="URIDINKINASE"/>
</dbReference>
<dbReference type="CDD" id="cd02028">
    <property type="entry name" value="UMPK_like"/>
    <property type="match status" value="1"/>
</dbReference>
<dbReference type="Pfam" id="PF00485">
    <property type="entry name" value="PRK"/>
    <property type="match status" value="1"/>
</dbReference>
<reference evidence="2" key="2">
    <citation type="journal article" date="2021" name="PeerJ">
        <title>Extensive microbial diversity within the chicken gut microbiome revealed by metagenomics and culture.</title>
        <authorList>
            <person name="Gilroy R."/>
            <person name="Ravi A."/>
            <person name="Getino M."/>
            <person name="Pursley I."/>
            <person name="Horton D.L."/>
            <person name="Alikhan N.F."/>
            <person name="Baker D."/>
            <person name="Gharbi K."/>
            <person name="Hall N."/>
            <person name="Watson M."/>
            <person name="Adriaenssens E.M."/>
            <person name="Foster-Nyarko E."/>
            <person name="Jarju S."/>
            <person name="Secka A."/>
            <person name="Antonio M."/>
            <person name="Oren A."/>
            <person name="Chaudhuri R.R."/>
            <person name="La Ragione R."/>
            <person name="Hildebrand F."/>
            <person name="Pallen M.J."/>
        </authorList>
    </citation>
    <scope>NUCLEOTIDE SEQUENCE</scope>
    <source>
        <strain evidence="2">CHK121-14286</strain>
    </source>
</reference>
<gene>
    <name evidence="2" type="ORF">IAC95_02340</name>
</gene>
<dbReference type="GO" id="GO:0016301">
    <property type="term" value="F:kinase activity"/>
    <property type="evidence" value="ECO:0007669"/>
    <property type="project" value="UniProtKB-KW"/>
</dbReference>
<dbReference type="SUPFAM" id="SSF52540">
    <property type="entry name" value="P-loop containing nucleoside triphosphate hydrolases"/>
    <property type="match status" value="1"/>
</dbReference>
<dbReference type="GO" id="GO:0005524">
    <property type="term" value="F:ATP binding"/>
    <property type="evidence" value="ECO:0007669"/>
    <property type="project" value="InterPro"/>
</dbReference>
<name>A0A9D1E426_9BACT</name>
<dbReference type="InterPro" id="IPR027417">
    <property type="entry name" value="P-loop_NTPase"/>
</dbReference>
<keyword evidence="2" id="KW-0808">Transferase</keyword>
<dbReference type="AlphaFoldDB" id="A0A9D1E426"/>